<dbReference type="NCBIfam" id="TIGR00029">
    <property type="entry name" value="S20"/>
    <property type="match status" value="1"/>
</dbReference>
<dbReference type="InterPro" id="IPR036510">
    <property type="entry name" value="Ribosomal_bS20_sf"/>
</dbReference>
<keyword evidence="5 8" id="KW-0689">Ribosomal protein</keyword>
<reference evidence="9 11" key="1">
    <citation type="journal article" date="2016" name="Environ. Microbiol.">
        <title>Genomic resolution of a cold subsurface aquifer community provides metabolic insights for novel microbes adapted to high CO concentrations.</title>
        <authorList>
            <person name="Probst A.J."/>
            <person name="Castelle C.J."/>
            <person name="Singh A."/>
            <person name="Brown C.T."/>
            <person name="Anantharaman K."/>
            <person name="Sharon I."/>
            <person name="Hug L.A."/>
            <person name="Burstein D."/>
            <person name="Emerson J.B."/>
            <person name="Thomas B.C."/>
            <person name="Banfield J.F."/>
        </authorList>
    </citation>
    <scope>NUCLEOTIDE SEQUENCE [LARGE SCALE GENOMIC DNA]</scope>
    <source>
        <strain evidence="9">CG2_30_33_13</strain>
    </source>
</reference>
<dbReference type="PANTHER" id="PTHR33398:SF1">
    <property type="entry name" value="SMALL RIBOSOMAL SUBUNIT PROTEIN BS20C"/>
    <property type="match status" value="1"/>
</dbReference>
<evidence type="ECO:0000256" key="3">
    <source>
        <dbReference type="ARBA" id="ARBA00022730"/>
    </source>
</evidence>
<reference evidence="10" key="2">
    <citation type="submission" date="2017-09" db="EMBL/GenBank/DDBJ databases">
        <title>Depth-based differentiation of microbial function through sediment-hosted aquifers and enrichment of novel symbionts in the deep terrestrial subsurface.</title>
        <authorList>
            <person name="Probst A.J."/>
            <person name="Ladd B."/>
            <person name="Jarett J.K."/>
            <person name="Geller-Mcgrath D.E."/>
            <person name="Sieber C.M.K."/>
            <person name="Emerson J.B."/>
            <person name="Anantharaman K."/>
            <person name="Thomas B.C."/>
            <person name="Malmstrom R."/>
            <person name="Stieglmeier M."/>
            <person name="Klingl A."/>
            <person name="Woyke T."/>
            <person name="Ryan C.M."/>
            <person name="Banfield J.F."/>
        </authorList>
    </citation>
    <scope>NUCLEOTIDE SEQUENCE</scope>
    <source>
        <strain evidence="10">CG_4_8_14_3_um_filter_34_18</strain>
    </source>
</reference>
<proteinExistence type="inferred from homology"/>
<organism evidence="9 11">
    <name type="scientific">Candidatus Infernicultor aquiphilus</name>
    <dbReference type="NCBI Taxonomy" id="1805029"/>
    <lineage>
        <taxon>Bacteria</taxon>
        <taxon>Pseudomonadati</taxon>
        <taxon>Atribacterota</taxon>
        <taxon>Candidatus Phoenicimicrobiia</taxon>
        <taxon>Candidatus Pheonicimicrobiales</taxon>
        <taxon>Candidatus Phoenicimicrobiaceae</taxon>
        <taxon>Candidatus Infernicultor</taxon>
    </lineage>
</organism>
<evidence type="ECO:0000256" key="2">
    <source>
        <dbReference type="ARBA" id="ARBA00007634"/>
    </source>
</evidence>
<dbReference type="PANTHER" id="PTHR33398">
    <property type="entry name" value="30S RIBOSOMAL PROTEIN S20"/>
    <property type="match status" value="1"/>
</dbReference>
<keyword evidence="6 8" id="KW-0687">Ribonucleoprotein</keyword>
<evidence type="ECO:0000313" key="10">
    <source>
        <dbReference type="EMBL" id="PIX33857.1"/>
    </source>
</evidence>
<dbReference type="GO" id="GO:0005829">
    <property type="term" value="C:cytosol"/>
    <property type="evidence" value="ECO:0007669"/>
    <property type="project" value="TreeGrafter"/>
</dbReference>
<dbReference type="GO" id="GO:0006412">
    <property type="term" value="P:translation"/>
    <property type="evidence" value="ECO:0007669"/>
    <property type="project" value="UniProtKB-UniRule"/>
</dbReference>
<sequence length="122" mass="14072">MPKIKSAIKRVKTSEKSYLRNISYKSKIKSNIKKFNLALLEKNKEETNKYFKDSVLFLDKSVNKGILPKNTASRKKSRLAKKLNVLIISTPQTEIEKTTKAEKKPKVKEIIKTTEKTETKSE</sequence>
<comment type="similarity">
    <text evidence="2 8">Belongs to the bacterial ribosomal protein bS20 family.</text>
</comment>
<dbReference type="FunFam" id="1.20.58.110:FF:000001">
    <property type="entry name" value="30S ribosomal protein S20"/>
    <property type="match status" value="1"/>
</dbReference>
<dbReference type="GO" id="GO:0003735">
    <property type="term" value="F:structural constituent of ribosome"/>
    <property type="evidence" value="ECO:0007669"/>
    <property type="project" value="InterPro"/>
</dbReference>
<comment type="caution">
    <text evidence="9">The sequence shown here is derived from an EMBL/GenBank/DDBJ whole genome shotgun (WGS) entry which is preliminary data.</text>
</comment>
<dbReference type="GO" id="GO:0015935">
    <property type="term" value="C:small ribosomal subunit"/>
    <property type="evidence" value="ECO:0007669"/>
    <property type="project" value="TreeGrafter"/>
</dbReference>
<reference evidence="12" key="3">
    <citation type="submission" date="2017-09" db="EMBL/GenBank/DDBJ databases">
        <title>Depth-based differentiation of microbial function through sediment-hosted aquifers and enrichment of novel symbionts in the deep terrestrial subsurface.</title>
        <authorList>
            <person name="Probst A.J."/>
            <person name="Ladd B."/>
            <person name="Jarett J.K."/>
            <person name="Geller-Mcgrath D.E."/>
            <person name="Sieber C.M."/>
            <person name="Emerson J.B."/>
            <person name="Anantharaman K."/>
            <person name="Thomas B.C."/>
            <person name="Malmstrom R."/>
            <person name="Stieglmeier M."/>
            <person name="Klingl A."/>
            <person name="Woyke T."/>
            <person name="Ryan C.M."/>
            <person name="Banfield J.F."/>
        </authorList>
    </citation>
    <scope>NUCLEOTIDE SEQUENCE [LARGE SCALE GENOMIC DNA]</scope>
</reference>
<dbReference type="EMBL" id="PFIP01000124">
    <property type="protein sequence ID" value="PIX33857.1"/>
    <property type="molecule type" value="Genomic_DNA"/>
</dbReference>
<dbReference type="Proteomes" id="UP000231493">
    <property type="component" value="Unassembled WGS sequence"/>
</dbReference>
<dbReference type="InterPro" id="IPR002583">
    <property type="entry name" value="Ribosomal_bS20"/>
</dbReference>
<dbReference type="GO" id="GO:0070181">
    <property type="term" value="F:small ribosomal subunit rRNA binding"/>
    <property type="evidence" value="ECO:0007669"/>
    <property type="project" value="TreeGrafter"/>
</dbReference>
<protein>
    <recommendedName>
        <fullName evidence="7 8">Small ribosomal subunit protein bS20</fullName>
    </recommendedName>
</protein>
<accession>A0A1J5GSU0</accession>
<evidence type="ECO:0000313" key="12">
    <source>
        <dbReference type="Proteomes" id="UP000231493"/>
    </source>
</evidence>
<dbReference type="HAMAP" id="MF_00500">
    <property type="entry name" value="Ribosomal_bS20"/>
    <property type="match status" value="1"/>
</dbReference>
<evidence type="ECO:0000256" key="6">
    <source>
        <dbReference type="ARBA" id="ARBA00023274"/>
    </source>
</evidence>
<dbReference type="Pfam" id="PF01649">
    <property type="entry name" value="Ribosomal_S20p"/>
    <property type="match status" value="1"/>
</dbReference>
<dbReference type="EMBL" id="MNYY01000092">
    <property type="protein sequence ID" value="OIP70072.1"/>
    <property type="molecule type" value="Genomic_DNA"/>
</dbReference>
<dbReference type="Gene3D" id="1.20.58.110">
    <property type="entry name" value="Ribosomal protein S20"/>
    <property type="match status" value="1"/>
</dbReference>
<accession>A0A2M7K6W0</accession>
<dbReference type="STRING" id="1805029.AUK42_04620"/>
<dbReference type="SUPFAM" id="SSF46992">
    <property type="entry name" value="Ribosomal protein S20"/>
    <property type="match status" value="1"/>
</dbReference>
<evidence type="ECO:0000256" key="4">
    <source>
        <dbReference type="ARBA" id="ARBA00022884"/>
    </source>
</evidence>
<dbReference type="AlphaFoldDB" id="A0A1J5GSU0"/>
<comment type="function">
    <text evidence="1 8">Binds directly to 16S ribosomal RNA.</text>
</comment>
<evidence type="ECO:0000313" key="11">
    <source>
        <dbReference type="Proteomes" id="UP000182763"/>
    </source>
</evidence>
<evidence type="ECO:0000256" key="8">
    <source>
        <dbReference type="HAMAP-Rule" id="MF_00500"/>
    </source>
</evidence>
<keyword evidence="3 8" id="KW-0699">rRNA-binding</keyword>
<name>A0A1J5GSU0_9BACT</name>
<evidence type="ECO:0000256" key="5">
    <source>
        <dbReference type="ARBA" id="ARBA00022980"/>
    </source>
</evidence>
<evidence type="ECO:0000256" key="7">
    <source>
        <dbReference type="ARBA" id="ARBA00035136"/>
    </source>
</evidence>
<dbReference type="Proteomes" id="UP000182763">
    <property type="component" value="Unassembled WGS sequence"/>
</dbReference>
<evidence type="ECO:0000313" key="9">
    <source>
        <dbReference type="EMBL" id="OIP70072.1"/>
    </source>
</evidence>
<gene>
    <name evidence="8" type="primary">rpsT</name>
    <name evidence="9" type="ORF">AUK42_04620</name>
    <name evidence="10" type="ORF">COZ58_05820</name>
</gene>
<evidence type="ECO:0000256" key="1">
    <source>
        <dbReference type="ARBA" id="ARBA00003134"/>
    </source>
</evidence>
<keyword evidence="4 8" id="KW-0694">RNA-binding</keyword>